<feature type="compositionally biased region" description="Polar residues" evidence="1">
    <location>
        <begin position="180"/>
        <end position="196"/>
    </location>
</feature>
<feature type="compositionally biased region" description="Polar residues" evidence="1">
    <location>
        <begin position="297"/>
        <end position="309"/>
    </location>
</feature>
<sequence length="319" mass="34066">MPAPVAKGIIISVAALVAAGIAVYQSPQFRQWVEDSRRKVAVALHHLGDEIQPRSASPSSSRQDISMTEDMGAAAEERRRLAREELQRRRSFLEENRKRRQNASPGSFDALVDDEGNLLHTDIPELGVGSLANSTAVELSTSQAIQRGGKQANTSTSPTNENEGSRAVPETDGLRVSIPPTDSRSSTLVNYTPTSDDASERGFSASSSTLGHADISDRTGESSQLLFEYPGEPRNETSRDLRSPFSELSELGPTGFEQDRPSTPSTAGSFSQIYESAVDGSSDGTLSDLGESLGVATPSSWSEVGSVISNDDGHPQAMQ</sequence>
<feature type="region of interest" description="Disordered" evidence="1">
    <location>
        <begin position="92"/>
        <end position="112"/>
    </location>
</feature>
<organism evidence="2 3">
    <name type="scientific">Aspergillus nanangensis</name>
    <dbReference type="NCBI Taxonomy" id="2582783"/>
    <lineage>
        <taxon>Eukaryota</taxon>
        <taxon>Fungi</taxon>
        <taxon>Dikarya</taxon>
        <taxon>Ascomycota</taxon>
        <taxon>Pezizomycotina</taxon>
        <taxon>Eurotiomycetes</taxon>
        <taxon>Eurotiomycetidae</taxon>
        <taxon>Eurotiales</taxon>
        <taxon>Aspergillaceae</taxon>
        <taxon>Aspergillus</taxon>
        <taxon>Aspergillus subgen. Circumdati</taxon>
    </lineage>
</organism>
<keyword evidence="3" id="KW-1185">Reference proteome</keyword>
<reference evidence="2" key="2">
    <citation type="submission" date="2020-02" db="EMBL/GenBank/DDBJ databases">
        <authorList>
            <person name="Gilchrist C.L.M."/>
            <person name="Chooi Y.-H."/>
        </authorList>
    </citation>
    <scope>NUCLEOTIDE SEQUENCE</scope>
    <source>
        <strain evidence="2">MST-FP2251</strain>
    </source>
</reference>
<protein>
    <submittedName>
        <fullName evidence="2">Uncharacterized protein</fullName>
    </submittedName>
</protein>
<dbReference type="Proteomes" id="UP001194746">
    <property type="component" value="Unassembled WGS sequence"/>
</dbReference>
<feature type="region of interest" description="Disordered" evidence="1">
    <location>
        <begin position="51"/>
        <end position="79"/>
    </location>
</feature>
<feature type="compositionally biased region" description="Basic and acidic residues" evidence="1">
    <location>
        <begin position="231"/>
        <end position="242"/>
    </location>
</feature>
<feature type="compositionally biased region" description="Polar residues" evidence="1">
    <location>
        <begin position="261"/>
        <end position="274"/>
    </location>
</feature>
<comment type="caution">
    <text evidence="2">The sequence shown here is derived from an EMBL/GenBank/DDBJ whole genome shotgun (WGS) entry which is preliminary data.</text>
</comment>
<dbReference type="EMBL" id="VCAU01000212">
    <property type="protein sequence ID" value="KAF9882821.1"/>
    <property type="molecule type" value="Genomic_DNA"/>
</dbReference>
<feature type="compositionally biased region" description="Low complexity" evidence="1">
    <location>
        <begin position="53"/>
        <end position="66"/>
    </location>
</feature>
<reference evidence="2" key="1">
    <citation type="journal article" date="2019" name="Beilstein J. Org. Chem.">
        <title>Nanangenines: drimane sesquiterpenoids as the dominant metabolite cohort of a novel Australian fungus, Aspergillus nanangensis.</title>
        <authorList>
            <person name="Lacey H.J."/>
            <person name="Gilchrist C.L.M."/>
            <person name="Crombie A."/>
            <person name="Kalaitzis J.A."/>
            <person name="Vuong D."/>
            <person name="Rutledge P.J."/>
            <person name="Turner P."/>
            <person name="Pitt J.I."/>
            <person name="Lacey E."/>
            <person name="Chooi Y.H."/>
            <person name="Piggott A.M."/>
        </authorList>
    </citation>
    <scope>NUCLEOTIDE SEQUENCE</scope>
    <source>
        <strain evidence="2">MST-FP2251</strain>
    </source>
</reference>
<evidence type="ECO:0000256" key="1">
    <source>
        <dbReference type="SAM" id="MobiDB-lite"/>
    </source>
</evidence>
<proteinExistence type="predicted"/>
<evidence type="ECO:0000313" key="2">
    <source>
        <dbReference type="EMBL" id="KAF9882821.1"/>
    </source>
</evidence>
<dbReference type="AlphaFoldDB" id="A0AAD4GMZ3"/>
<gene>
    <name evidence="2" type="ORF">FE257_005110</name>
</gene>
<accession>A0AAD4GMZ3</accession>
<feature type="compositionally biased region" description="Polar residues" evidence="1">
    <location>
        <begin position="140"/>
        <end position="162"/>
    </location>
</feature>
<name>A0AAD4GMZ3_ASPNN</name>
<evidence type="ECO:0000313" key="3">
    <source>
        <dbReference type="Proteomes" id="UP001194746"/>
    </source>
</evidence>
<feature type="region of interest" description="Disordered" evidence="1">
    <location>
        <begin position="140"/>
        <end position="319"/>
    </location>
</feature>